<keyword evidence="11" id="KW-1185">Reference proteome</keyword>
<evidence type="ECO:0000256" key="3">
    <source>
        <dbReference type="ARBA" id="ARBA00022741"/>
    </source>
</evidence>
<dbReference type="OrthoDB" id="10261027at2759"/>
<evidence type="ECO:0000256" key="2">
    <source>
        <dbReference type="ARBA" id="ARBA00022679"/>
    </source>
</evidence>
<dbReference type="AlphaFoldDB" id="A0A811NME2"/>
<keyword evidence="5 6" id="KW-0067">ATP-binding</keyword>
<dbReference type="PROSITE" id="PS50011">
    <property type="entry name" value="PROTEIN_KINASE_DOM"/>
    <property type="match status" value="1"/>
</dbReference>
<reference evidence="10" key="1">
    <citation type="submission" date="2020-10" db="EMBL/GenBank/DDBJ databases">
        <authorList>
            <person name="Han B."/>
            <person name="Lu T."/>
            <person name="Zhao Q."/>
            <person name="Huang X."/>
            <person name="Zhao Y."/>
        </authorList>
    </citation>
    <scope>NUCLEOTIDE SEQUENCE</scope>
</reference>
<dbReference type="CDD" id="cd13999">
    <property type="entry name" value="STKc_MAP3K-like"/>
    <property type="match status" value="1"/>
</dbReference>
<dbReference type="SUPFAM" id="SSF56112">
    <property type="entry name" value="Protein kinase-like (PK-like)"/>
    <property type="match status" value="1"/>
</dbReference>
<proteinExistence type="inferred from homology"/>
<dbReference type="InterPro" id="IPR017441">
    <property type="entry name" value="Protein_kinase_ATP_BS"/>
</dbReference>
<protein>
    <recommendedName>
        <fullName evidence="9">Protein kinase domain-containing protein</fullName>
    </recommendedName>
</protein>
<evidence type="ECO:0000256" key="7">
    <source>
        <dbReference type="RuleBase" id="RU000304"/>
    </source>
</evidence>
<dbReference type="SMART" id="SM00220">
    <property type="entry name" value="S_TKc"/>
    <property type="match status" value="1"/>
</dbReference>
<name>A0A811NME2_9POAL</name>
<dbReference type="GO" id="GO:0004674">
    <property type="term" value="F:protein serine/threonine kinase activity"/>
    <property type="evidence" value="ECO:0007669"/>
    <property type="project" value="UniProtKB-KW"/>
</dbReference>
<evidence type="ECO:0000256" key="8">
    <source>
        <dbReference type="SAM" id="MobiDB-lite"/>
    </source>
</evidence>
<evidence type="ECO:0000256" key="6">
    <source>
        <dbReference type="PROSITE-ProRule" id="PRU10141"/>
    </source>
</evidence>
<dbReference type="InterPro" id="IPR008271">
    <property type="entry name" value="Ser/Thr_kinase_AS"/>
</dbReference>
<accession>A0A811NME2</accession>
<dbReference type="InterPro" id="IPR051681">
    <property type="entry name" value="Ser/Thr_Kinases-Pseudokinases"/>
</dbReference>
<evidence type="ECO:0000313" key="10">
    <source>
        <dbReference type="EMBL" id="CAD6224825.1"/>
    </source>
</evidence>
<evidence type="ECO:0000259" key="9">
    <source>
        <dbReference type="PROSITE" id="PS50011"/>
    </source>
</evidence>
<keyword evidence="1 7" id="KW-0723">Serine/threonine-protein kinase</keyword>
<dbReference type="GO" id="GO:0005524">
    <property type="term" value="F:ATP binding"/>
    <property type="evidence" value="ECO:0007669"/>
    <property type="project" value="UniProtKB-UniRule"/>
</dbReference>
<dbReference type="PANTHER" id="PTHR44329">
    <property type="entry name" value="SERINE/THREONINE-PROTEIN KINASE TNNI3K-RELATED"/>
    <property type="match status" value="1"/>
</dbReference>
<evidence type="ECO:0000313" key="11">
    <source>
        <dbReference type="Proteomes" id="UP000604825"/>
    </source>
</evidence>
<gene>
    <name evidence="10" type="ORF">NCGR_LOCUS17001</name>
</gene>
<dbReference type="Gene3D" id="1.10.510.10">
    <property type="entry name" value="Transferase(Phosphotransferase) domain 1"/>
    <property type="match status" value="1"/>
</dbReference>
<feature type="binding site" evidence="6">
    <location>
        <position position="132"/>
    </location>
    <ligand>
        <name>ATP</name>
        <dbReference type="ChEBI" id="CHEBI:30616"/>
    </ligand>
</feature>
<comment type="caution">
    <text evidence="10">The sequence shown here is derived from an EMBL/GenBank/DDBJ whole genome shotgun (WGS) entry which is preliminary data.</text>
</comment>
<evidence type="ECO:0000256" key="1">
    <source>
        <dbReference type="ARBA" id="ARBA00022527"/>
    </source>
</evidence>
<dbReference type="Pfam" id="PF07714">
    <property type="entry name" value="PK_Tyr_Ser-Thr"/>
    <property type="match status" value="1"/>
</dbReference>
<sequence>MEELERQRDLKETYKARLESTQEYLRFCLEVAQEHGFLHLITDGAPPPPQESPHGDAEAEPATTVDSNDSDEDDPAEAPPCDDPYLAATRDLAVQHGWSVVLDEIELHEVIGRGTTADIHWATWRGLDVAVKWVRPEFFRSNPGGEAFFAQEADVLSRQRHPHVLRLVGACLRPPDSCFLVTELLSGATLGEWLHGGRERRPRESSPPPPPLVDRVSRALEIALAMRHLHAQTPRVVHRDLKPSNVLLDADLRARVTDFGHARFLPDGKEALTGETDTTRSQCINVHLRSPRTYVYMAPEVIRCEPYTEKCDVYSFGIMLNELMTAEHPYIETNYGPSKIALNVANGTLRPKLPERDVYPTGLTDLICRTWDAEPSSRPSFATITLALREIKQQIVQHTEYKKHSNYA</sequence>
<evidence type="ECO:0000256" key="4">
    <source>
        <dbReference type="ARBA" id="ARBA00022777"/>
    </source>
</evidence>
<comment type="similarity">
    <text evidence="7">Belongs to the protein kinase superfamily.</text>
</comment>
<organism evidence="10 11">
    <name type="scientific">Miscanthus lutarioriparius</name>
    <dbReference type="NCBI Taxonomy" id="422564"/>
    <lineage>
        <taxon>Eukaryota</taxon>
        <taxon>Viridiplantae</taxon>
        <taxon>Streptophyta</taxon>
        <taxon>Embryophyta</taxon>
        <taxon>Tracheophyta</taxon>
        <taxon>Spermatophyta</taxon>
        <taxon>Magnoliopsida</taxon>
        <taxon>Liliopsida</taxon>
        <taxon>Poales</taxon>
        <taxon>Poaceae</taxon>
        <taxon>PACMAD clade</taxon>
        <taxon>Panicoideae</taxon>
        <taxon>Andropogonodae</taxon>
        <taxon>Andropogoneae</taxon>
        <taxon>Saccharinae</taxon>
        <taxon>Miscanthus</taxon>
    </lineage>
</organism>
<dbReference type="Proteomes" id="UP000604825">
    <property type="component" value="Unassembled WGS sequence"/>
</dbReference>
<evidence type="ECO:0000256" key="5">
    <source>
        <dbReference type="ARBA" id="ARBA00022840"/>
    </source>
</evidence>
<feature type="domain" description="Protein kinase" evidence="9">
    <location>
        <begin position="105"/>
        <end position="401"/>
    </location>
</feature>
<dbReference type="PROSITE" id="PS00108">
    <property type="entry name" value="PROTEIN_KINASE_ST"/>
    <property type="match status" value="1"/>
</dbReference>
<dbReference type="PROSITE" id="PS00107">
    <property type="entry name" value="PROTEIN_KINASE_ATP"/>
    <property type="match status" value="1"/>
</dbReference>
<dbReference type="InterPro" id="IPR001245">
    <property type="entry name" value="Ser-Thr/Tyr_kinase_cat_dom"/>
</dbReference>
<keyword evidence="4" id="KW-0418">Kinase</keyword>
<feature type="region of interest" description="Disordered" evidence="8">
    <location>
        <begin position="39"/>
        <end position="84"/>
    </location>
</feature>
<dbReference type="EMBL" id="CAJGYO010000004">
    <property type="protein sequence ID" value="CAD6224825.1"/>
    <property type="molecule type" value="Genomic_DNA"/>
</dbReference>
<keyword evidence="3 6" id="KW-0547">Nucleotide-binding</keyword>
<dbReference type="Gene3D" id="3.30.200.20">
    <property type="entry name" value="Phosphorylase Kinase, domain 1"/>
    <property type="match status" value="1"/>
</dbReference>
<dbReference type="InterPro" id="IPR011009">
    <property type="entry name" value="Kinase-like_dom_sf"/>
</dbReference>
<dbReference type="PANTHER" id="PTHR44329:SF11">
    <property type="entry name" value="OS09G0443600 PROTEIN"/>
    <property type="match status" value="1"/>
</dbReference>
<keyword evidence="2" id="KW-0808">Transferase</keyword>
<dbReference type="InterPro" id="IPR000719">
    <property type="entry name" value="Prot_kinase_dom"/>
</dbReference>